<dbReference type="Pfam" id="PF04570">
    <property type="entry name" value="zf-FLZ"/>
    <property type="match status" value="1"/>
</dbReference>
<evidence type="ECO:0000256" key="1">
    <source>
        <dbReference type="ARBA" id="ARBA00009374"/>
    </source>
</evidence>
<dbReference type="PROSITE" id="PS51795">
    <property type="entry name" value="ZF_FLZ"/>
    <property type="match status" value="1"/>
</dbReference>
<evidence type="ECO:0000313" key="7">
    <source>
        <dbReference type="EMBL" id="CAF2099261.1"/>
    </source>
</evidence>
<comment type="similarity">
    <text evidence="1">Belongs to the FLZ family.</text>
</comment>
<accession>A0A816TPM4</accession>
<dbReference type="PANTHER" id="PTHR46443">
    <property type="entry name" value="FCS-LIKE ZINC FINGER 8"/>
    <property type="match status" value="1"/>
</dbReference>
<dbReference type="InterPro" id="IPR007650">
    <property type="entry name" value="Zf-FLZ_dom"/>
</dbReference>
<feature type="zinc finger region" description="FLZ-type" evidence="4">
    <location>
        <begin position="226"/>
        <end position="270"/>
    </location>
</feature>
<dbReference type="GO" id="GO:0008270">
    <property type="term" value="F:zinc ion binding"/>
    <property type="evidence" value="ECO:0007669"/>
    <property type="project" value="UniProtKB-KW"/>
</dbReference>
<evidence type="ECO:0000256" key="5">
    <source>
        <dbReference type="SAM" id="MobiDB-lite"/>
    </source>
</evidence>
<proteinExistence type="inferred from homology"/>
<dbReference type="InterPro" id="IPR044593">
    <property type="entry name" value="FLZ8/MARD1"/>
</dbReference>
<name>A0A816TPM4_BRANA</name>
<feature type="compositionally biased region" description="Polar residues" evidence="5">
    <location>
        <begin position="9"/>
        <end position="24"/>
    </location>
</feature>
<evidence type="ECO:0000256" key="3">
    <source>
        <dbReference type="ARBA" id="ARBA00022771"/>
    </source>
</evidence>
<keyword evidence="3" id="KW-0862">Zinc</keyword>
<dbReference type="Proteomes" id="UP001295469">
    <property type="component" value="Chromosome A05"/>
</dbReference>
<protein>
    <submittedName>
        <fullName evidence="7">(rape) hypothetical protein</fullName>
    </submittedName>
</protein>
<evidence type="ECO:0000256" key="4">
    <source>
        <dbReference type="PROSITE-ProRule" id="PRU01131"/>
    </source>
</evidence>
<sequence>MLKKRSRSKQASLMADTNQKQSKPTPFPRLFTAFSSFKSFTENDAVASPTSILDTKPFTVLRNPFGSDYPKPHEPETRLKLEPKRIGLAIVDSLVQEENQEPGFSRPRSGTILFGSQLRIRVPDPPRSSSDFGIKTKNHPVSPPPEEMKKTVSGSGLASPRIFTGYFSTSDMELSEDYTCVTCHGPNPRTIHIFDNCPPLVESQPGVVFFRSSDPLNESDCLPSDSFLSTCCNCKKNLGPRDDIFMYRGDRAFCSSECRSLEMMSEENDI</sequence>
<evidence type="ECO:0000259" key="6">
    <source>
        <dbReference type="PROSITE" id="PS51795"/>
    </source>
</evidence>
<gene>
    <name evidence="7" type="ORF">DARMORV10_A05P26190.1</name>
</gene>
<dbReference type="EMBL" id="HG994359">
    <property type="protein sequence ID" value="CAF2099261.1"/>
    <property type="molecule type" value="Genomic_DNA"/>
</dbReference>
<organism evidence="7">
    <name type="scientific">Brassica napus</name>
    <name type="common">Rape</name>
    <dbReference type="NCBI Taxonomy" id="3708"/>
    <lineage>
        <taxon>Eukaryota</taxon>
        <taxon>Viridiplantae</taxon>
        <taxon>Streptophyta</taxon>
        <taxon>Embryophyta</taxon>
        <taxon>Tracheophyta</taxon>
        <taxon>Spermatophyta</taxon>
        <taxon>Magnoliopsida</taxon>
        <taxon>eudicotyledons</taxon>
        <taxon>Gunneridae</taxon>
        <taxon>Pentapetalae</taxon>
        <taxon>rosids</taxon>
        <taxon>malvids</taxon>
        <taxon>Brassicales</taxon>
        <taxon>Brassicaceae</taxon>
        <taxon>Brassiceae</taxon>
        <taxon>Brassica</taxon>
    </lineage>
</organism>
<dbReference type="AlphaFoldDB" id="A0A816TPM4"/>
<evidence type="ECO:0000256" key="2">
    <source>
        <dbReference type="ARBA" id="ARBA00022723"/>
    </source>
</evidence>
<feature type="domain" description="FLZ-type" evidence="6">
    <location>
        <begin position="226"/>
        <end position="270"/>
    </location>
</feature>
<feature type="region of interest" description="Disordered" evidence="5">
    <location>
        <begin position="124"/>
        <end position="155"/>
    </location>
</feature>
<reference evidence="7" key="1">
    <citation type="submission" date="2021-01" db="EMBL/GenBank/DDBJ databases">
        <authorList>
            <consortium name="Genoscope - CEA"/>
            <person name="William W."/>
        </authorList>
    </citation>
    <scope>NUCLEOTIDE SEQUENCE</scope>
</reference>
<keyword evidence="3" id="KW-0863">Zinc-finger</keyword>
<feature type="region of interest" description="Disordered" evidence="5">
    <location>
        <begin position="1"/>
        <end position="27"/>
    </location>
</feature>
<keyword evidence="2" id="KW-0479">Metal-binding</keyword>
<dbReference type="PANTHER" id="PTHR46443:SF21">
    <property type="entry name" value="FCS-LIKE ZINC FINGER 8"/>
    <property type="match status" value="1"/>
</dbReference>